<keyword evidence="3" id="KW-0418">Kinase</keyword>
<name>A0A9Q8L790_PASFU</name>
<dbReference type="GO" id="GO:0001727">
    <property type="term" value="F:lipid kinase activity"/>
    <property type="evidence" value="ECO:0007669"/>
    <property type="project" value="TreeGrafter"/>
</dbReference>
<dbReference type="InterPro" id="IPR016064">
    <property type="entry name" value="NAD/diacylglycerol_kinase_sf"/>
</dbReference>
<dbReference type="InterPro" id="IPR050187">
    <property type="entry name" value="Lipid_Phosphate_FormReg"/>
</dbReference>
<dbReference type="Pfam" id="PF24321">
    <property type="entry name" value="DUF7493"/>
    <property type="match status" value="1"/>
</dbReference>
<dbReference type="Gene3D" id="2.60.200.40">
    <property type="match status" value="1"/>
</dbReference>
<accession>A0A9Q8L790</accession>
<keyword evidence="4" id="KW-1185">Reference proteome</keyword>
<gene>
    <name evidence="3" type="ORF">CLAFUR5_00487</name>
</gene>
<dbReference type="PANTHER" id="PTHR12358">
    <property type="entry name" value="SPHINGOSINE KINASE"/>
    <property type="match status" value="1"/>
</dbReference>
<reference evidence="3" key="2">
    <citation type="journal article" date="2022" name="Microb. Genom.">
        <title>A chromosome-scale genome assembly of the tomato pathogen Cladosporium fulvum reveals a compartmentalized genome architecture and the presence of a dispensable chromosome.</title>
        <authorList>
            <person name="Zaccaron A.Z."/>
            <person name="Chen L.H."/>
            <person name="Samaras A."/>
            <person name="Stergiopoulos I."/>
        </authorList>
    </citation>
    <scope>NUCLEOTIDE SEQUENCE</scope>
    <source>
        <strain evidence="3">Race5_Kim</strain>
    </source>
</reference>
<dbReference type="GO" id="GO:0016773">
    <property type="term" value="F:phosphotransferase activity, alcohol group as acceptor"/>
    <property type="evidence" value="ECO:0007669"/>
    <property type="project" value="UniProtKB-ARBA"/>
</dbReference>
<proteinExistence type="predicted"/>
<dbReference type="PROSITE" id="PS50146">
    <property type="entry name" value="DAGK"/>
    <property type="match status" value="1"/>
</dbReference>
<feature type="compositionally biased region" description="Basic and acidic residues" evidence="1">
    <location>
        <begin position="732"/>
        <end position="741"/>
    </location>
</feature>
<dbReference type="KEGG" id="ffu:CLAFUR5_00487"/>
<dbReference type="SUPFAM" id="SSF111331">
    <property type="entry name" value="NAD kinase/diacylglycerol kinase-like"/>
    <property type="match status" value="1"/>
</dbReference>
<sequence length="912" mass="100665">MAAAMAFDPTALILEIYPDNNITGPSVQAHQGVLVASCEYLINGMAAAMAEAAGVQQVVRQPPFMVAEVPYDVMTVFLKWLYAAHFGSNNHQFQFQTMADILSVWRWTKHPLYNTGFRDSLVIEMVKLVQTITNVRPNMAAHELVHVIANTNSDIDGGMAHFFADYILHSELDDAGLNQASNILASGSPHTTLCHAFMHAVLTGKKATRSGRPQKQLPQDCDEPMPPAREQMDVEPEPVRKEPTPGAHAAPLIEKMKNKKQWKYNDAEILKYIKSPKEDFTKMHGHGRTMMRDKIRHRMLRTKGLVDGKGRIIKHGGDGQNRHIDSQPGEVNADSDNESIAVAGVPRQGVATRSTRSSLRSRYGRSVHTVMASLFPPDISNPFEDPAGSEASLDAAAVLTVDRNATLTLGTDALIVLDEGLRHRRAASNCCGLLPQLAKTTRAIPFHSVLWAEFRNFDITIHYAQPVGRKGNGCRVGFVNYQVTDKSLHGHAKAWVEKLMERTYPPSTRRKLRVKVLVNPFGGQGYAQKMWTREIEPILAAARCALDIERTMYRGHAVEVAEKLDIEAFDVIACASGDGLPHEVFNGLARRRDAKRALRKIAVCQMPCGSGNAMSLNMLGTDSPSLAAVGLVKGVRTPLDLVAITQGNNTLYSFLSQAVGIIAETDLGTESLRWMGSLRFTWGFIVRLLGKTIYPAEVSVVVETDDKRQIRENYRRAREEYETAKSKQLHPSTHDDDSHLDPEDVTLPALKYGTITDPLHQDFTTQDIPNLGNFYTGNMCYMSPSTPFFSAALPSDGLMDMVTIPGDIARTTALRILTTIENGTLLNFPEVTYRKVLAYRITPRHRPDIVKGRFRARVGRWLGGAKKGQEGLVAIDGESVPFEPFQAEVVPGLGVTLSKSGGVYEYEGPEGP</sequence>
<reference evidence="3" key="1">
    <citation type="submission" date="2021-12" db="EMBL/GenBank/DDBJ databases">
        <authorList>
            <person name="Zaccaron A."/>
            <person name="Stergiopoulos I."/>
        </authorList>
    </citation>
    <scope>NUCLEOTIDE SEQUENCE</scope>
    <source>
        <strain evidence="3">Race5_Kim</strain>
    </source>
</reference>
<dbReference type="GO" id="GO:0005737">
    <property type="term" value="C:cytoplasm"/>
    <property type="evidence" value="ECO:0007669"/>
    <property type="project" value="TreeGrafter"/>
</dbReference>
<protein>
    <submittedName>
        <fullName evidence="3">Sphingoid long chain base kinase 5</fullName>
    </submittedName>
</protein>
<dbReference type="SMART" id="SM00046">
    <property type="entry name" value="DAGKc"/>
    <property type="match status" value="1"/>
</dbReference>
<dbReference type="PANTHER" id="PTHR12358:SF31">
    <property type="entry name" value="ACYLGLYCEROL KINASE, MITOCHONDRIAL"/>
    <property type="match status" value="1"/>
</dbReference>
<dbReference type="AlphaFoldDB" id="A0A9Q8L790"/>
<dbReference type="EMBL" id="CP090163">
    <property type="protein sequence ID" value="UJO12142.1"/>
    <property type="molecule type" value="Genomic_DNA"/>
</dbReference>
<feature type="domain" description="DAGKc" evidence="2">
    <location>
        <begin position="509"/>
        <end position="648"/>
    </location>
</feature>
<feature type="region of interest" description="Disordered" evidence="1">
    <location>
        <begin position="721"/>
        <end position="741"/>
    </location>
</feature>
<dbReference type="Gene3D" id="3.40.50.10330">
    <property type="entry name" value="Probable inorganic polyphosphate/atp-NAD kinase, domain 1"/>
    <property type="match status" value="1"/>
</dbReference>
<keyword evidence="3" id="KW-0808">Transferase</keyword>
<feature type="region of interest" description="Disordered" evidence="1">
    <location>
        <begin position="206"/>
        <end position="246"/>
    </location>
</feature>
<dbReference type="InterPro" id="IPR017438">
    <property type="entry name" value="ATP-NAD_kinase_N"/>
</dbReference>
<evidence type="ECO:0000256" key="1">
    <source>
        <dbReference type="SAM" id="MobiDB-lite"/>
    </source>
</evidence>
<evidence type="ECO:0000259" key="2">
    <source>
        <dbReference type="PROSITE" id="PS50146"/>
    </source>
</evidence>
<dbReference type="GeneID" id="71980365"/>
<dbReference type="Proteomes" id="UP000756132">
    <property type="component" value="Chromosome 1"/>
</dbReference>
<dbReference type="Pfam" id="PF00781">
    <property type="entry name" value="DAGK_cat"/>
    <property type="match status" value="1"/>
</dbReference>
<dbReference type="GO" id="GO:0046512">
    <property type="term" value="P:sphingosine biosynthetic process"/>
    <property type="evidence" value="ECO:0007669"/>
    <property type="project" value="TreeGrafter"/>
</dbReference>
<dbReference type="RefSeq" id="XP_047756508.1">
    <property type="nucleotide sequence ID" value="XM_047899635.1"/>
</dbReference>
<dbReference type="InterPro" id="IPR055916">
    <property type="entry name" value="DUF7493"/>
</dbReference>
<dbReference type="OrthoDB" id="3853857at2759"/>
<evidence type="ECO:0000313" key="4">
    <source>
        <dbReference type="Proteomes" id="UP000756132"/>
    </source>
</evidence>
<evidence type="ECO:0000313" key="3">
    <source>
        <dbReference type="EMBL" id="UJO12142.1"/>
    </source>
</evidence>
<dbReference type="GO" id="GO:0016020">
    <property type="term" value="C:membrane"/>
    <property type="evidence" value="ECO:0007669"/>
    <property type="project" value="TreeGrafter"/>
</dbReference>
<dbReference type="InterPro" id="IPR001206">
    <property type="entry name" value="Diacylglycerol_kinase_cat_dom"/>
</dbReference>
<organism evidence="3 4">
    <name type="scientific">Passalora fulva</name>
    <name type="common">Tomato leaf mold</name>
    <name type="synonym">Cladosporium fulvum</name>
    <dbReference type="NCBI Taxonomy" id="5499"/>
    <lineage>
        <taxon>Eukaryota</taxon>
        <taxon>Fungi</taxon>
        <taxon>Dikarya</taxon>
        <taxon>Ascomycota</taxon>
        <taxon>Pezizomycotina</taxon>
        <taxon>Dothideomycetes</taxon>
        <taxon>Dothideomycetidae</taxon>
        <taxon>Mycosphaerellales</taxon>
        <taxon>Mycosphaerellaceae</taxon>
        <taxon>Fulvia</taxon>
    </lineage>
</organism>